<organism evidence="1 2">
    <name type="scientific">Haematococcus lacustris</name>
    <name type="common">Green alga</name>
    <name type="synonym">Haematococcus pluvialis</name>
    <dbReference type="NCBI Taxonomy" id="44745"/>
    <lineage>
        <taxon>Eukaryota</taxon>
        <taxon>Viridiplantae</taxon>
        <taxon>Chlorophyta</taxon>
        <taxon>core chlorophytes</taxon>
        <taxon>Chlorophyceae</taxon>
        <taxon>CS clade</taxon>
        <taxon>Chlamydomonadales</taxon>
        <taxon>Haematococcaceae</taxon>
        <taxon>Haematococcus</taxon>
    </lineage>
</organism>
<name>A0A6A0AP64_HAELA</name>
<sequence length="97" mass="10604">DHQYAVRVSLGLDWVSINKKSVGVIVMQECIDNKTSADSHVTGYMKPIFEAFQGALGTDVSKHVHLRSEDLGDRPTVGPRLYPIVVSLVADTPARQA</sequence>
<dbReference type="EMBL" id="BLLF01009151">
    <property type="protein sequence ID" value="GFH33634.1"/>
    <property type="molecule type" value="Genomic_DNA"/>
</dbReference>
<evidence type="ECO:0000313" key="1">
    <source>
        <dbReference type="EMBL" id="GFH33634.1"/>
    </source>
</evidence>
<keyword evidence="2" id="KW-1185">Reference proteome</keyword>
<proteinExistence type="predicted"/>
<comment type="caution">
    <text evidence="1">The sequence shown here is derived from an EMBL/GenBank/DDBJ whole genome shotgun (WGS) entry which is preliminary data.</text>
</comment>
<evidence type="ECO:0000313" key="2">
    <source>
        <dbReference type="Proteomes" id="UP000485058"/>
    </source>
</evidence>
<protein>
    <submittedName>
        <fullName evidence="1">Uncharacterized protein</fullName>
    </submittedName>
</protein>
<dbReference type="AlphaFoldDB" id="A0A6A0AP64"/>
<reference evidence="1 2" key="1">
    <citation type="submission" date="2020-02" db="EMBL/GenBank/DDBJ databases">
        <title>Draft genome sequence of Haematococcus lacustris strain NIES-144.</title>
        <authorList>
            <person name="Morimoto D."/>
            <person name="Nakagawa S."/>
            <person name="Yoshida T."/>
            <person name="Sawayama S."/>
        </authorList>
    </citation>
    <scope>NUCLEOTIDE SEQUENCE [LARGE SCALE GENOMIC DNA]</scope>
    <source>
        <strain evidence="1 2">NIES-144</strain>
    </source>
</reference>
<dbReference type="Proteomes" id="UP000485058">
    <property type="component" value="Unassembled WGS sequence"/>
</dbReference>
<gene>
    <name evidence="1" type="ORF">HaLaN_33032</name>
</gene>
<accession>A0A6A0AP64</accession>
<feature type="non-terminal residue" evidence="1">
    <location>
        <position position="1"/>
    </location>
</feature>
<feature type="non-terminal residue" evidence="1">
    <location>
        <position position="97"/>
    </location>
</feature>